<dbReference type="InterPro" id="IPR010982">
    <property type="entry name" value="Lambda_DNA-bd_dom_sf"/>
</dbReference>
<dbReference type="GO" id="GO:0003677">
    <property type="term" value="F:DNA binding"/>
    <property type="evidence" value="ECO:0007669"/>
    <property type="project" value="InterPro"/>
</dbReference>
<dbReference type="RefSeq" id="WP_003330974.1">
    <property type="nucleotide sequence ID" value="NZ_AJLR01000046.1"/>
</dbReference>
<dbReference type="AlphaFoldDB" id="K6D4W3"/>
<dbReference type="Pfam" id="PF01381">
    <property type="entry name" value="HTH_3"/>
    <property type="match status" value="1"/>
</dbReference>
<sequence length="84" mass="9785">MKLVPRVAEMIKKSGYTRDYIVMKIEEYEGKGKGVNLKTISNWCTGRSKPNVERLFILAKICKCKTDDFYEWVDEEIDSSDTIE</sequence>
<gene>
    <name evidence="2" type="ORF">BAZO_08531</name>
</gene>
<dbReference type="CDD" id="cd00093">
    <property type="entry name" value="HTH_XRE"/>
    <property type="match status" value="1"/>
</dbReference>
<dbReference type="Gene3D" id="1.10.260.40">
    <property type="entry name" value="lambda repressor-like DNA-binding domains"/>
    <property type="match status" value="1"/>
</dbReference>
<dbReference type="Proteomes" id="UP000006315">
    <property type="component" value="Unassembled WGS sequence"/>
</dbReference>
<organism evidence="2 3">
    <name type="scientific">Schinkia azotoformans LMG 9581</name>
    <dbReference type="NCBI Taxonomy" id="1131731"/>
    <lineage>
        <taxon>Bacteria</taxon>
        <taxon>Bacillati</taxon>
        <taxon>Bacillota</taxon>
        <taxon>Bacilli</taxon>
        <taxon>Bacillales</taxon>
        <taxon>Bacillaceae</taxon>
        <taxon>Calidifontibacillus/Schinkia group</taxon>
        <taxon>Schinkia</taxon>
    </lineage>
</organism>
<dbReference type="PATRIC" id="fig|1131731.3.peg.1784"/>
<dbReference type="PROSITE" id="PS50943">
    <property type="entry name" value="HTH_CROC1"/>
    <property type="match status" value="1"/>
</dbReference>
<reference evidence="2 3" key="1">
    <citation type="journal article" date="2012" name="Front. Microbiol.">
        <title>Redundancy and modularity in membrane-associated dissimilatory nitrate reduction in Bacillus.</title>
        <authorList>
            <person name="Heylen K."/>
            <person name="Keltjens J."/>
        </authorList>
    </citation>
    <scope>NUCLEOTIDE SEQUENCE [LARGE SCALE GENOMIC DNA]</scope>
    <source>
        <strain evidence="2 3">LMG 9581</strain>
    </source>
</reference>
<comment type="caution">
    <text evidence="2">The sequence shown here is derived from an EMBL/GenBank/DDBJ whole genome shotgun (WGS) entry which is preliminary data.</text>
</comment>
<feature type="domain" description="HTH cro/C1-type" evidence="1">
    <location>
        <begin position="34"/>
        <end position="69"/>
    </location>
</feature>
<keyword evidence="3" id="KW-1185">Reference proteome</keyword>
<dbReference type="SUPFAM" id="SSF47413">
    <property type="entry name" value="lambda repressor-like DNA-binding domains"/>
    <property type="match status" value="1"/>
</dbReference>
<name>K6D4W3_SCHAZ</name>
<dbReference type="EMBL" id="AJLR01000046">
    <property type="protein sequence ID" value="EKN67522.1"/>
    <property type="molecule type" value="Genomic_DNA"/>
</dbReference>
<dbReference type="InterPro" id="IPR001387">
    <property type="entry name" value="Cro/C1-type_HTH"/>
</dbReference>
<evidence type="ECO:0000259" key="1">
    <source>
        <dbReference type="PROSITE" id="PS50943"/>
    </source>
</evidence>
<accession>K6D4W3</accession>
<protein>
    <recommendedName>
        <fullName evidence="1">HTH cro/C1-type domain-containing protein</fullName>
    </recommendedName>
</protein>
<evidence type="ECO:0000313" key="2">
    <source>
        <dbReference type="EMBL" id="EKN67522.1"/>
    </source>
</evidence>
<evidence type="ECO:0000313" key="3">
    <source>
        <dbReference type="Proteomes" id="UP000006315"/>
    </source>
</evidence>
<proteinExistence type="predicted"/>
<dbReference type="STRING" id="1131731.BAZO_08531"/>